<comment type="caution">
    <text evidence="3">The sequence shown here is derived from an EMBL/GenBank/DDBJ whole genome shotgun (WGS) entry which is preliminary data.</text>
</comment>
<reference evidence="3 4" key="1">
    <citation type="submission" date="2014-12" db="EMBL/GenBank/DDBJ databases">
        <title>Draft genome sequences of 10 type strains of Lactococcus.</title>
        <authorList>
            <person name="Sun Z."/>
            <person name="Zhong Z."/>
            <person name="Liu W."/>
            <person name="Zhang W."/>
            <person name="Zhang H."/>
        </authorList>
    </citation>
    <scope>NUCLEOTIDE SEQUENCE [LARGE SCALE GENOMIC DNA]</scope>
    <source>
        <strain evidence="3 4">DSM 20450</strain>
    </source>
</reference>
<comment type="similarity">
    <text evidence="1">Belongs to the short-chain dehydrogenases/reductases (SDR) family.</text>
</comment>
<dbReference type="Proteomes" id="UP000218744">
    <property type="component" value="Unassembled WGS sequence"/>
</dbReference>
<protein>
    <submittedName>
        <fullName evidence="3">Epimerase</fullName>
    </submittedName>
</protein>
<dbReference type="AlphaFoldDB" id="A0A2A5S6Q9"/>
<dbReference type="GO" id="GO:0016491">
    <property type="term" value="F:oxidoreductase activity"/>
    <property type="evidence" value="ECO:0007669"/>
    <property type="project" value="UniProtKB-KW"/>
</dbReference>
<dbReference type="InterPro" id="IPR002347">
    <property type="entry name" value="SDR_fam"/>
</dbReference>
<dbReference type="Gene3D" id="3.40.50.720">
    <property type="entry name" value="NAD(P)-binding Rossmann-like Domain"/>
    <property type="match status" value="1"/>
</dbReference>
<evidence type="ECO:0000313" key="3">
    <source>
        <dbReference type="EMBL" id="PCS09176.1"/>
    </source>
</evidence>
<name>A0A2A5S6Q9_LACLH</name>
<gene>
    <name evidence="3" type="ORF">RU90_GL002298</name>
</gene>
<proteinExistence type="inferred from homology"/>
<dbReference type="PANTHER" id="PTHR44196">
    <property type="entry name" value="DEHYDROGENASE/REDUCTASE SDR FAMILY MEMBER 7B"/>
    <property type="match status" value="1"/>
</dbReference>
<keyword evidence="2" id="KW-0560">Oxidoreductase</keyword>
<evidence type="ECO:0000256" key="2">
    <source>
        <dbReference type="ARBA" id="ARBA00023002"/>
    </source>
</evidence>
<dbReference type="PANTHER" id="PTHR44196:SF1">
    <property type="entry name" value="DEHYDROGENASE_REDUCTASE SDR FAMILY MEMBER 7B"/>
    <property type="match status" value="1"/>
</dbReference>
<accession>A0A2A5S6Q9</accession>
<dbReference type="InterPro" id="IPR036291">
    <property type="entry name" value="NAD(P)-bd_dom_sf"/>
</dbReference>
<organism evidence="3 4">
    <name type="scientific">Lactococcus lactis subsp. hordniae</name>
    <dbReference type="NCBI Taxonomy" id="203404"/>
    <lineage>
        <taxon>Bacteria</taxon>
        <taxon>Bacillati</taxon>
        <taxon>Bacillota</taxon>
        <taxon>Bacilli</taxon>
        <taxon>Lactobacillales</taxon>
        <taxon>Streptococcaceae</taxon>
        <taxon>Lactococcus</taxon>
    </lineage>
</organism>
<dbReference type="SUPFAM" id="SSF51735">
    <property type="entry name" value="NAD(P)-binding Rossmann-fold domains"/>
    <property type="match status" value="1"/>
</dbReference>
<evidence type="ECO:0000313" key="4">
    <source>
        <dbReference type="Proteomes" id="UP000218744"/>
    </source>
</evidence>
<dbReference type="EMBL" id="JXKA01000065">
    <property type="protein sequence ID" value="PCS09176.1"/>
    <property type="molecule type" value="Genomic_DNA"/>
</dbReference>
<sequence>MNGEKMSNNIENKVVLITGASSGIGQATAELLAKKGVKIVLAARRENRLQELADKI</sequence>
<dbReference type="Pfam" id="PF00106">
    <property type="entry name" value="adh_short"/>
    <property type="match status" value="1"/>
</dbReference>
<dbReference type="GO" id="GO:0016020">
    <property type="term" value="C:membrane"/>
    <property type="evidence" value="ECO:0007669"/>
    <property type="project" value="TreeGrafter"/>
</dbReference>
<evidence type="ECO:0000256" key="1">
    <source>
        <dbReference type="ARBA" id="ARBA00006484"/>
    </source>
</evidence>